<evidence type="ECO:0000313" key="7">
    <source>
        <dbReference type="Proteomes" id="UP001620514"/>
    </source>
</evidence>
<dbReference type="PROSITE" id="PS51077">
    <property type="entry name" value="HTH_ICLR"/>
    <property type="match status" value="1"/>
</dbReference>
<protein>
    <submittedName>
        <fullName evidence="6">DNA-binding IclR family transcriptional regulator</fullName>
    </submittedName>
</protein>
<dbReference type="Proteomes" id="UP001620514">
    <property type="component" value="Unassembled WGS sequence"/>
</dbReference>
<dbReference type="InterPro" id="IPR036390">
    <property type="entry name" value="WH_DNA-bd_sf"/>
</dbReference>
<evidence type="ECO:0000259" key="5">
    <source>
        <dbReference type="PROSITE" id="PS51078"/>
    </source>
</evidence>
<reference evidence="6 7" key="1">
    <citation type="submission" date="2024-10" db="EMBL/GenBank/DDBJ databases">
        <authorList>
            <person name="Deangelis K."/>
            <person name="Huntemann M."/>
            <person name="Clum A."/>
            <person name="Wang J."/>
            <person name="Palaniappan K."/>
            <person name="Ritter S."/>
            <person name="Chen I.-M."/>
            <person name="Stamatis D."/>
            <person name="Reddy T."/>
            <person name="O'Malley R."/>
            <person name="Daum C."/>
            <person name="Ng V."/>
            <person name="Ivanova N."/>
            <person name="Kyrpides N."/>
            <person name="Woyke T."/>
        </authorList>
    </citation>
    <scope>NUCLEOTIDE SEQUENCE [LARGE SCALE GENOMIC DNA]</scope>
    <source>
        <strain evidence="6 7">GAS97</strain>
    </source>
</reference>
<evidence type="ECO:0000256" key="3">
    <source>
        <dbReference type="ARBA" id="ARBA00023163"/>
    </source>
</evidence>
<feature type="domain" description="HTH iclR-type" evidence="4">
    <location>
        <begin position="30"/>
        <end position="92"/>
    </location>
</feature>
<feature type="domain" description="IclR-ED" evidence="5">
    <location>
        <begin position="93"/>
        <end position="275"/>
    </location>
</feature>
<dbReference type="InterPro" id="IPR050707">
    <property type="entry name" value="HTH_MetabolicPath_Reg"/>
</dbReference>
<organism evidence="6 7">
    <name type="scientific">Caballeronia udeis</name>
    <dbReference type="NCBI Taxonomy" id="1232866"/>
    <lineage>
        <taxon>Bacteria</taxon>
        <taxon>Pseudomonadati</taxon>
        <taxon>Pseudomonadota</taxon>
        <taxon>Betaproteobacteria</taxon>
        <taxon>Burkholderiales</taxon>
        <taxon>Burkholderiaceae</taxon>
        <taxon>Caballeronia</taxon>
    </lineage>
</organism>
<proteinExistence type="predicted"/>
<dbReference type="SMART" id="SM00346">
    <property type="entry name" value="HTH_ICLR"/>
    <property type="match status" value="1"/>
</dbReference>
<keyword evidence="2 6" id="KW-0238">DNA-binding</keyword>
<dbReference type="GO" id="GO:0003677">
    <property type="term" value="F:DNA binding"/>
    <property type="evidence" value="ECO:0007669"/>
    <property type="project" value="UniProtKB-KW"/>
</dbReference>
<dbReference type="SUPFAM" id="SSF46785">
    <property type="entry name" value="Winged helix' DNA-binding domain"/>
    <property type="match status" value="1"/>
</dbReference>
<keyword evidence="7" id="KW-1185">Reference proteome</keyword>
<gene>
    <name evidence="6" type="ORF">ABH943_001783</name>
</gene>
<dbReference type="EMBL" id="JBIYDN010000004">
    <property type="protein sequence ID" value="MFK4441768.1"/>
    <property type="molecule type" value="Genomic_DNA"/>
</dbReference>
<dbReference type="Gene3D" id="1.10.10.10">
    <property type="entry name" value="Winged helix-like DNA-binding domain superfamily/Winged helix DNA-binding domain"/>
    <property type="match status" value="1"/>
</dbReference>
<dbReference type="InterPro" id="IPR014757">
    <property type="entry name" value="Tscrpt_reg_IclR_C"/>
</dbReference>
<comment type="caution">
    <text evidence="6">The sequence shown here is derived from an EMBL/GenBank/DDBJ whole genome shotgun (WGS) entry which is preliminary data.</text>
</comment>
<reference evidence="6 7" key="2">
    <citation type="submission" date="2024-11" db="EMBL/GenBank/DDBJ databases">
        <title>Using genomics to understand microbial adaptation to soil warming.</title>
        <authorList>
            <person name="Deangelis K.M. PhD."/>
        </authorList>
    </citation>
    <scope>NUCLEOTIDE SEQUENCE [LARGE SCALE GENOMIC DNA]</scope>
    <source>
        <strain evidence="6 7">GAS97</strain>
    </source>
</reference>
<keyword evidence="1" id="KW-0805">Transcription regulation</keyword>
<dbReference type="InterPro" id="IPR029016">
    <property type="entry name" value="GAF-like_dom_sf"/>
</dbReference>
<dbReference type="InterPro" id="IPR036388">
    <property type="entry name" value="WH-like_DNA-bd_sf"/>
</dbReference>
<dbReference type="Gene3D" id="3.30.450.40">
    <property type="match status" value="1"/>
</dbReference>
<evidence type="ECO:0000313" key="6">
    <source>
        <dbReference type="EMBL" id="MFK4441768.1"/>
    </source>
</evidence>
<dbReference type="RefSeq" id="WP_404605749.1">
    <property type="nucleotide sequence ID" value="NZ_JBIYDN010000004.1"/>
</dbReference>
<accession>A0ABW8MDN8</accession>
<dbReference type="Pfam" id="PF01614">
    <property type="entry name" value="IclR_C"/>
    <property type="match status" value="1"/>
</dbReference>
<dbReference type="InterPro" id="IPR005471">
    <property type="entry name" value="Tscrpt_reg_IclR_N"/>
</dbReference>
<evidence type="ECO:0000256" key="2">
    <source>
        <dbReference type="ARBA" id="ARBA00023125"/>
    </source>
</evidence>
<dbReference type="PANTHER" id="PTHR30136:SF35">
    <property type="entry name" value="HTH-TYPE TRANSCRIPTIONAL REGULATOR RV1719"/>
    <property type="match status" value="1"/>
</dbReference>
<dbReference type="Pfam" id="PF09339">
    <property type="entry name" value="HTH_IclR"/>
    <property type="match status" value="1"/>
</dbReference>
<dbReference type="PANTHER" id="PTHR30136">
    <property type="entry name" value="HELIX-TURN-HELIX TRANSCRIPTIONAL REGULATOR, ICLR FAMILY"/>
    <property type="match status" value="1"/>
</dbReference>
<evidence type="ECO:0000259" key="4">
    <source>
        <dbReference type="PROSITE" id="PS51077"/>
    </source>
</evidence>
<sequence length="286" mass="30225">MSKNKPAISSDLLSGAASALVSAADKSVESGALSRGMAVLSAVIAAARPLGLVEIEEAVGLSSSTCHRLLQTLIHAGYIYRDTSNRYYPTPRAVFPLVIDHPLNLLRRDASDSLKSLQRKYGPSVGLIVFMGTARLFVDVVLGQDNVAPYYETQVSLPLNSTVSGKLLLSELSQTARDEALGPEPYPMRTPKTITTRKALTKQLDQIAKEGIATNLGENIPGISAVGARLGVPGERAIGVIVITGPSKYFTASSIESMGADLRECTGILSGTSLSVRAVARFLNLG</sequence>
<keyword evidence="3" id="KW-0804">Transcription</keyword>
<dbReference type="PROSITE" id="PS51078">
    <property type="entry name" value="ICLR_ED"/>
    <property type="match status" value="1"/>
</dbReference>
<name>A0ABW8MDN8_9BURK</name>
<evidence type="ECO:0000256" key="1">
    <source>
        <dbReference type="ARBA" id="ARBA00023015"/>
    </source>
</evidence>
<dbReference type="SUPFAM" id="SSF55781">
    <property type="entry name" value="GAF domain-like"/>
    <property type="match status" value="1"/>
</dbReference>